<accession>A0A0F4YWC1</accession>
<keyword evidence="2" id="KW-1185">Reference proteome</keyword>
<dbReference type="Gene3D" id="2.40.10.10">
    <property type="entry name" value="Trypsin-like serine proteases"/>
    <property type="match status" value="1"/>
</dbReference>
<dbReference type="OrthoDB" id="5424209at2759"/>
<sequence>MTQPEQQRQLSWTAKERRLMSRSDEEMLDELDLRLDYRVGWPKPLPVLPIRLTPILDVTEYIVDFSAASRQIRSICGVERVTYGFDSPRLVYCHRYDCLPTEEDVTIVMDCRTHTILPDNPIVSLWEDVYRQQVLSLIQGTEWQTVDVFHRGNSPERHDCPVTIVITTWDASESLWWEDLLPRIRLRWPHAVELCSANSIRTMDLDIQASARMLTDASISGPIQIGTSVGIKGERGGGTPGGVIELQGRDGTITKMGLTNHHVVLDTRLNSEVWIREIDESINRLGKVADGDPTKPDRPGLRARVSWGAESKRPELERILHLMTEAETRKARIKSFDRTAGFVAASSGNRTININGKCWPLDWALIELHPQRPMTNTVVDAPTNSLMNAYNETEIRNWSTSASLMDLTVFKKGRTTGWTEGTVNSIRTDLQLTREKENTQTDVYGQPVSAWSIPTSSNATTKFASEGDSGSLILNDDRTIIGLLFAADPASGIGYFIPFHVIIADIEAVTGAKSELVKLFIILNAECIEAVLKQRTETSHLPIQY</sequence>
<dbReference type="GeneID" id="25315743"/>
<dbReference type="EMBL" id="LASV01000135">
    <property type="protein sequence ID" value="KKA22602.1"/>
    <property type="molecule type" value="Genomic_DNA"/>
</dbReference>
<name>A0A0F4YWC1_RASE3</name>
<dbReference type="InterPro" id="IPR009003">
    <property type="entry name" value="Peptidase_S1_PA"/>
</dbReference>
<dbReference type="InterPro" id="IPR043504">
    <property type="entry name" value="Peptidase_S1_PA_chymotrypsin"/>
</dbReference>
<dbReference type="RefSeq" id="XP_013329214.1">
    <property type="nucleotide sequence ID" value="XM_013473760.1"/>
</dbReference>
<dbReference type="AlphaFoldDB" id="A0A0F4YWC1"/>
<gene>
    <name evidence="1" type="ORF">T310_3393</name>
</gene>
<dbReference type="Proteomes" id="UP000053958">
    <property type="component" value="Unassembled WGS sequence"/>
</dbReference>
<evidence type="ECO:0008006" key="3">
    <source>
        <dbReference type="Google" id="ProtNLM"/>
    </source>
</evidence>
<protein>
    <recommendedName>
        <fullName evidence="3">Peptidase S1 domain-containing protein</fullName>
    </recommendedName>
</protein>
<evidence type="ECO:0000313" key="1">
    <source>
        <dbReference type="EMBL" id="KKA22602.1"/>
    </source>
</evidence>
<comment type="caution">
    <text evidence="1">The sequence shown here is derived from an EMBL/GenBank/DDBJ whole genome shotgun (WGS) entry which is preliminary data.</text>
</comment>
<organism evidence="1 2">
    <name type="scientific">Rasamsonia emersonii (strain ATCC 16479 / CBS 393.64 / IMI 116815)</name>
    <dbReference type="NCBI Taxonomy" id="1408163"/>
    <lineage>
        <taxon>Eukaryota</taxon>
        <taxon>Fungi</taxon>
        <taxon>Dikarya</taxon>
        <taxon>Ascomycota</taxon>
        <taxon>Pezizomycotina</taxon>
        <taxon>Eurotiomycetes</taxon>
        <taxon>Eurotiomycetidae</taxon>
        <taxon>Eurotiales</taxon>
        <taxon>Trichocomaceae</taxon>
        <taxon>Rasamsonia</taxon>
    </lineage>
</organism>
<proteinExistence type="predicted"/>
<dbReference type="STRING" id="1408163.A0A0F4YWC1"/>
<reference evidence="1 2" key="1">
    <citation type="submission" date="2015-04" db="EMBL/GenBank/DDBJ databases">
        <authorList>
            <person name="Heijne W.H."/>
            <person name="Fedorova N.D."/>
            <person name="Nierman W.C."/>
            <person name="Vollebregt A.W."/>
            <person name="Zhao Z."/>
            <person name="Wu L."/>
            <person name="Kumar M."/>
            <person name="Stam H."/>
            <person name="van den Berg M.A."/>
            <person name="Pel H.J."/>
        </authorList>
    </citation>
    <scope>NUCLEOTIDE SEQUENCE [LARGE SCALE GENOMIC DNA]</scope>
    <source>
        <strain evidence="1 2">CBS 393.64</strain>
    </source>
</reference>
<dbReference type="SUPFAM" id="SSF50494">
    <property type="entry name" value="Trypsin-like serine proteases"/>
    <property type="match status" value="1"/>
</dbReference>
<evidence type="ECO:0000313" key="2">
    <source>
        <dbReference type="Proteomes" id="UP000053958"/>
    </source>
</evidence>